<dbReference type="EMBL" id="PVEM01000001">
    <property type="protein sequence ID" value="PTD11391.1"/>
    <property type="molecule type" value="Genomic_DNA"/>
</dbReference>
<evidence type="ECO:0000259" key="2">
    <source>
        <dbReference type="Pfam" id="PF20150"/>
    </source>
</evidence>
<feature type="compositionally biased region" description="Polar residues" evidence="1">
    <location>
        <begin position="406"/>
        <end position="422"/>
    </location>
</feature>
<evidence type="ECO:0000313" key="3">
    <source>
        <dbReference type="EMBL" id="PTD11391.1"/>
    </source>
</evidence>
<feature type="region of interest" description="Disordered" evidence="1">
    <location>
        <begin position="291"/>
        <end position="319"/>
    </location>
</feature>
<evidence type="ECO:0000313" key="4">
    <source>
        <dbReference type="Proteomes" id="UP000241587"/>
    </source>
</evidence>
<protein>
    <recommendedName>
        <fullName evidence="2">2EXR domain-containing protein</fullName>
    </recommendedName>
</protein>
<dbReference type="OMA" id="LACEWDI"/>
<name>A0A2T4H6E2_FUSCU</name>
<keyword evidence="4" id="KW-1185">Reference proteome</keyword>
<reference evidence="3 4" key="1">
    <citation type="submission" date="2018-02" db="EMBL/GenBank/DDBJ databases">
        <title>Fusarium culmorum secondary metabolites in fungal-bacterial-plant interactions.</title>
        <authorList>
            <person name="Schmidt R."/>
        </authorList>
    </citation>
    <scope>NUCLEOTIDE SEQUENCE [LARGE SCALE GENOMIC DNA]</scope>
    <source>
        <strain evidence="3 4">PV</strain>
    </source>
</reference>
<gene>
    <name evidence="3" type="ORF">FCULG_00004320</name>
</gene>
<organism evidence="3 4">
    <name type="scientific">Fusarium culmorum</name>
    <dbReference type="NCBI Taxonomy" id="5516"/>
    <lineage>
        <taxon>Eukaryota</taxon>
        <taxon>Fungi</taxon>
        <taxon>Dikarya</taxon>
        <taxon>Ascomycota</taxon>
        <taxon>Pezizomycotina</taxon>
        <taxon>Sordariomycetes</taxon>
        <taxon>Hypocreomycetidae</taxon>
        <taxon>Hypocreales</taxon>
        <taxon>Nectriaceae</taxon>
        <taxon>Fusarium</taxon>
    </lineage>
</organism>
<dbReference type="InterPro" id="IPR045518">
    <property type="entry name" value="2EXR"/>
</dbReference>
<dbReference type="Pfam" id="PF20150">
    <property type="entry name" value="2EXR"/>
    <property type="match status" value="1"/>
</dbReference>
<comment type="caution">
    <text evidence="3">The sequence shown here is derived from an EMBL/GenBank/DDBJ whole genome shotgun (WGS) entry which is preliminary data.</text>
</comment>
<evidence type="ECO:0000256" key="1">
    <source>
        <dbReference type="SAM" id="MobiDB-lite"/>
    </source>
</evidence>
<dbReference type="AlphaFoldDB" id="A0A2T4H6E2"/>
<accession>A0A2T4H6E2</accession>
<feature type="compositionally biased region" description="Polar residues" evidence="1">
    <location>
        <begin position="291"/>
        <end position="309"/>
    </location>
</feature>
<dbReference type="Proteomes" id="UP000241587">
    <property type="component" value="Unassembled WGS sequence"/>
</dbReference>
<feature type="region of interest" description="Disordered" evidence="1">
    <location>
        <begin position="380"/>
        <end position="422"/>
    </location>
</feature>
<proteinExistence type="predicted"/>
<dbReference type="OrthoDB" id="4655872at2759"/>
<feature type="domain" description="2EXR" evidence="2">
    <location>
        <begin position="50"/>
        <end position="194"/>
    </location>
</feature>
<sequence>MTAPAPTLDGEAQPRIPIPDRHLFVSSPDSPIQTIEAPLKFEIPEDCRTFSPFARLPPEIRTQIWQCTLDTPGMHFLKIDTDWHPSTGIGRWWIKESTLLHMSSDDDDEDGDPMAIEVKRERRPTHKVNGILKPLYPTSQADISYYTNLHKQLAKLSVTCNEAAAVAKSLVKRPTAFRLDNGRLVSLNSASDVIYLDYVPPDFYEDSIRFTRGLNCSGLDQIRKVAMRYCHKWHDRKSSLRCPNCGQIHELPVRLRYPKHLYRFLAQYLPNLEEFYFVDYLILRKSPGSDTGTHADTPGSSNDPSAPTRKTSRFEGGNRSFFEVDEPNWKINSHVLDVKAWLQEQFVKYAKLSKLSQHKNPEQVKFGVLACEWRVEPPATPKKASVTPVKKGRNKRAHSEEHSFSRARQISPHQRPVSPSNTYHTKRPFIIPLGLDFGEEFRGEFGVWDHCSEQF</sequence>